<evidence type="ECO:0000313" key="7">
    <source>
        <dbReference type="EMBL" id="EFO61353.1"/>
    </source>
</evidence>
<dbReference type="GO" id="GO:0031515">
    <property type="term" value="C:tRNA (m1A) methyltransferase complex"/>
    <property type="evidence" value="ECO:0007669"/>
    <property type="project" value="InterPro"/>
</dbReference>
<dbReference type="OMA" id="ICKYLYT"/>
<comment type="caution">
    <text evidence="7">The sequence shown here is derived from an EMBL/GenBank/DDBJ whole genome shotgun (WGS) entry which is preliminary data.</text>
</comment>
<accession>E1F8A9</accession>
<dbReference type="InterPro" id="IPR017423">
    <property type="entry name" value="TRM6"/>
</dbReference>
<keyword evidence="5" id="KW-0539">Nucleus</keyword>
<dbReference type="GO" id="GO:0030488">
    <property type="term" value="P:tRNA methylation"/>
    <property type="evidence" value="ECO:0007669"/>
    <property type="project" value="InterPro"/>
</dbReference>
<dbReference type="Proteomes" id="UP000008974">
    <property type="component" value="Unassembled WGS sequence"/>
</dbReference>
<protein>
    <recommendedName>
        <fullName evidence="3">tRNA (adenine(58)-N(1))-methyltransferase non-catalytic subunit TRM6</fullName>
    </recommendedName>
    <alternativeName>
        <fullName evidence="6">tRNA(m1A58)-methyltransferase subunit TRM6</fullName>
    </alternativeName>
</protein>
<evidence type="ECO:0000256" key="6">
    <source>
        <dbReference type="ARBA" id="ARBA00032319"/>
    </source>
</evidence>
<dbReference type="AlphaFoldDB" id="E1F8A9"/>
<evidence type="ECO:0000256" key="2">
    <source>
        <dbReference type="ARBA" id="ARBA00008320"/>
    </source>
</evidence>
<comment type="similarity">
    <text evidence="2">Belongs to the TRM6/GCD10 family.</text>
</comment>
<evidence type="ECO:0000313" key="8">
    <source>
        <dbReference type="Proteomes" id="UP000008974"/>
    </source>
</evidence>
<evidence type="ECO:0000256" key="4">
    <source>
        <dbReference type="ARBA" id="ARBA00022694"/>
    </source>
</evidence>
<name>E1F8A9_GIAIA</name>
<dbReference type="VEuPathDB" id="GiardiaDB:GLP15_1294"/>
<evidence type="ECO:0000256" key="5">
    <source>
        <dbReference type="ARBA" id="ARBA00023242"/>
    </source>
</evidence>
<dbReference type="GO" id="GO:0005634">
    <property type="term" value="C:nucleus"/>
    <property type="evidence" value="ECO:0007669"/>
    <property type="project" value="UniProtKB-SubCell"/>
</dbReference>
<reference evidence="7 8" key="1">
    <citation type="journal article" date="2010" name="BMC Genomics">
        <title>Genome analysis and comparative genomics of a Giardia intestinalis assemblage E isolate.</title>
        <authorList>
            <person name="Jerlstrom-Hultqvist J."/>
            <person name="Franzen O."/>
            <person name="Ankarklev J."/>
            <person name="Xu F."/>
            <person name="Nohynkova E."/>
            <person name="Andersson J.O."/>
            <person name="Svard S.G."/>
            <person name="Andersson B."/>
        </authorList>
    </citation>
    <scope>NUCLEOTIDE SEQUENCE [LARGE SCALE GENOMIC DNA]</scope>
    <source>
        <strain evidence="7 8">P15</strain>
    </source>
</reference>
<dbReference type="PANTHER" id="PTHR12945">
    <property type="entry name" value="TRANSLATION INITIATION FACTOR EIF3-RELATED"/>
    <property type="match status" value="1"/>
</dbReference>
<keyword evidence="4" id="KW-0819">tRNA processing</keyword>
<sequence length="522" mass="58265">MMDKNQVHNGDSVLLHVRGDRSYIARIMMGKPIDIYQHRVQSDLLIGLIYNAFYMLRGGGSNLTIDRADDPTVQGYTALTAGGTGDALAGLCDSEAEELKQALLESESYQGKDTEFSRQKAVNRARKRHVLIFSIELANPYSICKYLYTGKTPESNLFMSPGNYSLLLHHSDAARIPKYSRILVYDDLDGRVAAGIASRMVLTDAVVDPTNANVKMLVDECTELINRCSEVHTFRERHHLGFLFLERVRTVLNLPRCDQEVVVVTGRTLGAGLKNALIDSNIFPSKHGLEASRPNIAPFVCAINSTKLVDDDDLDLLGYSISGDDIAHQKPDNDSAHTDIWTSESITHTIMCDYDMWLERRLCLLNIPADKLKEVIYSAPDLEACSRNTRAPLCTPLDADLFPLSFDSLIIAARSRPLPLVQLLSKFIRPAAPVSVYSPSAEALAELGHHLLSTRSGHIQSYMDNRVLDYQILPGRTRPAMLGESFGGYVLTYYTQPLTENDESIFRKSRNVMLSKRRGLRQ</sequence>
<dbReference type="Pfam" id="PF04189">
    <property type="entry name" value="Gcd10p"/>
    <property type="match status" value="1"/>
</dbReference>
<dbReference type="EMBL" id="ACVC01000232">
    <property type="protein sequence ID" value="EFO61353.1"/>
    <property type="molecule type" value="Genomic_DNA"/>
</dbReference>
<evidence type="ECO:0000256" key="3">
    <source>
        <dbReference type="ARBA" id="ARBA00021704"/>
    </source>
</evidence>
<dbReference type="OrthoDB" id="10254665at2759"/>
<comment type="subcellular location">
    <subcellularLocation>
        <location evidence="1">Nucleus</location>
    </subcellularLocation>
</comment>
<dbReference type="STRING" id="658858.E1F8A9"/>
<gene>
    <name evidence="7" type="ORF">GLP15_1294</name>
</gene>
<dbReference type="PANTHER" id="PTHR12945:SF0">
    <property type="entry name" value="TRNA (ADENINE(58)-N(1))-METHYLTRANSFERASE NON-CATALYTIC SUBUNIT TRM6"/>
    <property type="match status" value="1"/>
</dbReference>
<proteinExistence type="inferred from homology"/>
<organism evidence="7 8">
    <name type="scientific">Giardia intestinalis (strain P15)</name>
    <name type="common">Giardia lamblia</name>
    <dbReference type="NCBI Taxonomy" id="658858"/>
    <lineage>
        <taxon>Eukaryota</taxon>
        <taxon>Metamonada</taxon>
        <taxon>Diplomonadida</taxon>
        <taxon>Hexamitidae</taxon>
        <taxon>Giardiinae</taxon>
        <taxon>Giardia</taxon>
    </lineage>
</organism>
<evidence type="ECO:0000256" key="1">
    <source>
        <dbReference type="ARBA" id="ARBA00004123"/>
    </source>
</evidence>